<sequence>MKDEDKDKERLSMVEESTKSVDSHVEEEALKEERSDFMSAIPRVDEYHNNIANYASYVLGFEDKGRIMEKELGTILEDLQISLSLNPYFMWHEFSFVELELFLESYISHVSIIGDACAISFGGKVVPSTSKYVSPYDPLKNQLVINDISGEPSCFDCKLVYDDSFLDAKEPFIT</sequence>
<dbReference type="EMBL" id="CM044703">
    <property type="protein sequence ID" value="KAI5671406.1"/>
    <property type="molecule type" value="Genomic_DNA"/>
</dbReference>
<dbReference type="Proteomes" id="UP001060085">
    <property type="component" value="Linkage Group LG03"/>
</dbReference>
<gene>
    <name evidence="1" type="ORF">M9H77_11770</name>
</gene>
<comment type="caution">
    <text evidence="1">The sequence shown here is derived from an EMBL/GenBank/DDBJ whole genome shotgun (WGS) entry which is preliminary data.</text>
</comment>
<name>A0ACC0BFI9_CATRO</name>
<keyword evidence="2" id="KW-1185">Reference proteome</keyword>
<evidence type="ECO:0000313" key="1">
    <source>
        <dbReference type="EMBL" id="KAI5671406.1"/>
    </source>
</evidence>
<reference evidence="2" key="1">
    <citation type="journal article" date="2023" name="Nat. Plants">
        <title>Single-cell RNA sequencing provides a high-resolution roadmap for understanding the multicellular compartmentation of specialized metabolism.</title>
        <authorList>
            <person name="Sun S."/>
            <person name="Shen X."/>
            <person name="Li Y."/>
            <person name="Li Y."/>
            <person name="Wang S."/>
            <person name="Li R."/>
            <person name="Zhang H."/>
            <person name="Shen G."/>
            <person name="Guo B."/>
            <person name="Wei J."/>
            <person name="Xu J."/>
            <person name="St-Pierre B."/>
            <person name="Chen S."/>
            <person name="Sun C."/>
        </authorList>
    </citation>
    <scope>NUCLEOTIDE SEQUENCE [LARGE SCALE GENOMIC DNA]</scope>
</reference>
<organism evidence="1 2">
    <name type="scientific">Catharanthus roseus</name>
    <name type="common">Madagascar periwinkle</name>
    <name type="synonym">Vinca rosea</name>
    <dbReference type="NCBI Taxonomy" id="4058"/>
    <lineage>
        <taxon>Eukaryota</taxon>
        <taxon>Viridiplantae</taxon>
        <taxon>Streptophyta</taxon>
        <taxon>Embryophyta</taxon>
        <taxon>Tracheophyta</taxon>
        <taxon>Spermatophyta</taxon>
        <taxon>Magnoliopsida</taxon>
        <taxon>eudicotyledons</taxon>
        <taxon>Gunneridae</taxon>
        <taxon>Pentapetalae</taxon>
        <taxon>asterids</taxon>
        <taxon>lamiids</taxon>
        <taxon>Gentianales</taxon>
        <taxon>Apocynaceae</taxon>
        <taxon>Rauvolfioideae</taxon>
        <taxon>Vinceae</taxon>
        <taxon>Catharanthinae</taxon>
        <taxon>Catharanthus</taxon>
    </lineage>
</organism>
<evidence type="ECO:0000313" key="2">
    <source>
        <dbReference type="Proteomes" id="UP001060085"/>
    </source>
</evidence>
<proteinExistence type="predicted"/>
<protein>
    <submittedName>
        <fullName evidence="1">Uncharacterized protein</fullName>
    </submittedName>
</protein>
<accession>A0ACC0BFI9</accession>